<evidence type="ECO:0000259" key="2">
    <source>
        <dbReference type="Pfam" id="PF13193"/>
    </source>
</evidence>
<dbReference type="Pfam" id="PF13193">
    <property type="entry name" value="AMP-binding_C"/>
    <property type="match status" value="1"/>
</dbReference>
<dbReference type="Gene3D" id="3.30.300.30">
    <property type="match status" value="1"/>
</dbReference>
<dbReference type="SUPFAM" id="SSF56801">
    <property type="entry name" value="Acetyl-CoA synthetase-like"/>
    <property type="match status" value="1"/>
</dbReference>
<dbReference type="PROSITE" id="PS00455">
    <property type="entry name" value="AMP_BINDING"/>
    <property type="match status" value="1"/>
</dbReference>
<feature type="domain" description="AMP-binding enzyme C-terminal" evidence="2">
    <location>
        <begin position="496"/>
        <end position="571"/>
    </location>
</feature>
<dbReference type="InterPro" id="IPR020845">
    <property type="entry name" value="AMP-binding_CS"/>
</dbReference>
<dbReference type="GO" id="GO:0016878">
    <property type="term" value="F:acid-thiol ligase activity"/>
    <property type="evidence" value="ECO:0007669"/>
    <property type="project" value="UniProtKB-ARBA"/>
</dbReference>
<dbReference type="Proteomes" id="UP000664303">
    <property type="component" value="Unassembled WGS sequence"/>
</dbReference>
<protein>
    <submittedName>
        <fullName evidence="3">Acyl-CoA synthetase</fullName>
    </submittedName>
</protein>
<dbReference type="EMBL" id="JAFKCZ010000004">
    <property type="protein sequence ID" value="MBN7796211.1"/>
    <property type="molecule type" value="Genomic_DNA"/>
</dbReference>
<dbReference type="InterPro" id="IPR042099">
    <property type="entry name" value="ANL_N_sf"/>
</dbReference>
<evidence type="ECO:0000313" key="3">
    <source>
        <dbReference type="EMBL" id="MBN7796211.1"/>
    </source>
</evidence>
<reference evidence="3" key="1">
    <citation type="submission" date="2021-02" db="EMBL/GenBank/DDBJ databases">
        <title>PHA producing bacteria isolated from coastal sediment in Guangdong, Shenzhen.</title>
        <authorList>
            <person name="Zheng W."/>
            <person name="Yu S."/>
            <person name="Huang Y."/>
        </authorList>
    </citation>
    <scope>NUCLEOTIDE SEQUENCE</scope>
    <source>
        <strain evidence="3">TN14-10</strain>
    </source>
</reference>
<dbReference type="InterPro" id="IPR045851">
    <property type="entry name" value="AMP-bd_C_sf"/>
</dbReference>
<name>A0A939DE42_9GAMM</name>
<dbReference type="Gene3D" id="3.40.50.12780">
    <property type="entry name" value="N-terminal domain of ligase-like"/>
    <property type="match status" value="1"/>
</dbReference>
<proteinExistence type="predicted"/>
<dbReference type="InterPro" id="IPR000873">
    <property type="entry name" value="AMP-dep_synth/lig_dom"/>
</dbReference>
<dbReference type="NCBIfam" id="NF005714">
    <property type="entry name" value="PRK07529.1"/>
    <property type="match status" value="1"/>
</dbReference>
<dbReference type="PANTHER" id="PTHR43767:SF1">
    <property type="entry name" value="NONRIBOSOMAL PEPTIDE SYNTHASE PES1 (EUROFUNG)-RELATED"/>
    <property type="match status" value="1"/>
</dbReference>
<comment type="caution">
    <text evidence="3">The sequence shown here is derived from an EMBL/GenBank/DDBJ whole genome shotgun (WGS) entry which is preliminary data.</text>
</comment>
<dbReference type="InterPro" id="IPR025110">
    <property type="entry name" value="AMP-bd_C"/>
</dbReference>
<evidence type="ECO:0000259" key="1">
    <source>
        <dbReference type="Pfam" id="PF00501"/>
    </source>
</evidence>
<evidence type="ECO:0000313" key="4">
    <source>
        <dbReference type="Proteomes" id="UP000664303"/>
    </source>
</evidence>
<feature type="domain" description="AMP-dependent synthetase/ligase" evidence="1">
    <location>
        <begin position="37"/>
        <end position="440"/>
    </location>
</feature>
<dbReference type="AlphaFoldDB" id="A0A939DE42"/>
<dbReference type="PANTHER" id="PTHR43767">
    <property type="entry name" value="LONG-CHAIN-FATTY-ACID--COA LIGASE"/>
    <property type="match status" value="1"/>
</dbReference>
<keyword evidence="4" id="KW-1185">Reference proteome</keyword>
<dbReference type="Pfam" id="PF00501">
    <property type="entry name" value="AMP-binding"/>
    <property type="match status" value="1"/>
</dbReference>
<dbReference type="InterPro" id="IPR050237">
    <property type="entry name" value="ATP-dep_AMP-bd_enzyme"/>
</dbReference>
<organism evidence="3 4">
    <name type="scientific">Parahaliea mediterranea</name>
    <dbReference type="NCBI Taxonomy" id="651086"/>
    <lineage>
        <taxon>Bacteria</taxon>
        <taxon>Pseudomonadati</taxon>
        <taxon>Pseudomonadota</taxon>
        <taxon>Gammaproteobacteria</taxon>
        <taxon>Cellvibrionales</taxon>
        <taxon>Halieaceae</taxon>
        <taxon>Parahaliea</taxon>
    </lineage>
</organism>
<accession>A0A939DE42</accession>
<dbReference type="RefSeq" id="WP_206559654.1">
    <property type="nucleotide sequence ID" value="NZ_JAFKCZ010000004.1"/>
</dbReference>
<gene>
    <name evidence="3" type="ORF">JYP50_06405</name>
</gene>
<sequence>MSVACLGDIVAIEQAQPNPFGRFDNTYEMICAGAAIAPNATALSFVPKVESHFRPAVWTYGQWRAEITRAANMLRRLGLQENEVVAYVLPNLPETHLAIWGGETAGIVFAVNTQLDGAQMAQLLQAADTRWLITLGPEPEPEIWNRVSGAMAAMEVSSLRGILAVNPLHHSAGGCGNAGAECAQSGLPTQLHGVPVLDFHLELARESGDSLHFLPPRANDIASYFCTGGTTGLPKIATHSHGNEIANAIQLQAVFAQLYRPGKTFLACLPLFHVNAQLGSGLAVFGAGAQLLLGPPEGYRAAGLMDRFWEIVAHHRVATFSGVPTIFAGLLQSPREGMDLSCLDYAICGAAPMPLKLLDNFEQQTGMRVREGYGLTESTCVASLNPPGADARTGSIGLRLPWEKMRVVVLDEKGNFLREADTDEVGVVAISGPNVFAGYLEATHNTTAWIHFPGDTKRWLNTGDLARRDADGYFWLTGRKKELIIRGGHNIDPKVIEEALASHPDVAMSAAVGRPDAHAGEVPVAYVQLHVKGSVREEALMEYASEAISERAAIPKAIRLVDTLPVTAVGKIFKPALIFREVESVVRTEAESSGVTLASLSVAQESGVGIVARYAIANGDARALSSALAKYIFKSAVER</sequence>